<keyword evidence="3" id="KW-1185">Reference proteome</keyword>
<dbReference type="EMBL" id="VLXZ01000009">
    <property type="protein sequence ID" value="TSB45737.1"/>
    <property type="molecule type" value="Genomic_DNA"/>
</dbReference>
<dbReference type="RefSeq" id="WP_143849535.1">
    <property type="nucleotide sequence ID" value="NZ_VLXZ01000009.1"/>
</dbReference>
<dbReference type="AlphaFoldDB" id="A0A553ZWA2"/>
<dbReference type="SUPFAM" id="SSF54427">
    <property type="entry name" value="NTF2-like"/>
    <property type="match status" value="1"/>
</dbReference>
<dbReference type="Gene3D" id="3.10.450.50">
    <property type="match status" value="1"/>
</dbReference>
<evidence type="ECO:0000313" key="2">
    <source>
        <dbReference type="EMBL" id="TSB45737.1"/>
    </source>
</evidence>
<dbReference type="Pfam" id="PF13474">
    <property type="entry name" value="SnoaL_3"/>
    <property type="match status" value="1"/>
</dbReference>
<dbReference type="OrthoDB" id="9152983at2"/>
<feature type="domain" description="SnoaL-like" evidence="1">
    <location>
        <begin position="2"/>
        <end position="117"/>
    </location>
</feature>
<dbReference type="InterPro" id="IPR032710">
    <property type="entry name" value="NTF2-like_dom_sf"/>
</dbReference>
<evidence type="ECO:0000259" key="1">
    <source>
        <dbReference type="Pfam" id="PF13474"/>
    </source>
</evidence>
<name>A0A553ZWA2_9BACI</name>
<sequence length="120" mass="14155">MNHILDAYIKATNTHNFKEVEKLLHPEAMYWFSNQTCDSMETIEQYFNNSWNYIKDEIYSARDVTWLTADTESATCIYTYHYQGYIEGKFVTGNGRATNVFKLINGEWKLIHEHLSSIKI</sequence>
<comment type="caution">
    <text evidence="2">The sequence shown here is derived from an EMBL/GenBank/DDBJ whole genome shotgun (WGS) entry which is preliminary data.</text>
</comment>
<gene>
    <name evidence="2" type="ORF">FN960_14715</name>
</gene>
<protein>
    <submittedName>
        <fullName evidence="2">Nuclear transport factor 2 family protein</fullName>
    </submittedName>
</protein>
<proteinExistence type="predicted"/>
<evidence type="ECO:0000313" key="3">
    <source>
        <dbReference type="Proteomes" id="UP000318521"/>
    </source>
</evidence>
<accession>A0A553ZWA2</accession>
<dbReference type="InterPro" id="IPR037401">
    <property type="entry name" value="SnoaL-like"/>
</dbReference>
<dbReference type="Proteomes" id="UP000318521">
    <property type="component" value="Unassembled WGS sequence"/>
</dbReference>
<reference evidence="2 3" key="1">
    <citation type="submission" date="2019-07" db="EMBL/GenBank/DDBJ databases">
        <authorList>
            <person name="Park Y.J."/>
            <person name="Jeong S.E."/>
            <person name="Jung H.S."/>
        </authorList>
    </citation>
    <scope>NUCLEOTIDE SEQUENCE [LARGE SCALE GENOMIC DNA]</scope>
    <source>
        <strain evidence="3">P16(2019)</strain>
    </source>
</reference>
<organism evidence="2 3">
    <name type="scientific">Alkalicoccobacillus porphyridii</name>
    <dbReference type="NCBI Taxonomy" id="2597270"/>
    <lineage>
        <taxon>Bacteria</taxon>
        <taxon>Bacillati</taxon>
        <taxon>Bacillota</taxon>
        <taxon>Bacilli</taxon>
        <taxon>Bacillales</taxon>
        <taxon>Bacillaceae</taxon>
        <taxon>Alkalicoccobacillus</taxon>
    </lineage>
</organism>